<keyword evidence="5" id="KW-1185">Reference proteome</keyword>
<reference evidence="4" key="1">
    <citation type="submission" date="2022-09" db="EMBL/GenBank/DDBJ databases">
        <title>Actin cytoskeleton and complex cell architecture in an #Asgard archaeon.</title>
        <authorList>
            <person name="Ponce Toledo R.I."/>
            <person name="Schleper C."/>
            <person name="Rodrigues Oliveira T."/>
            <person name="Wollweber F."/>
            <person name="Xu J."/>
            <person name="Rittmann S."/>
            <person name="Klingl A."/>
            <person name="Pilhofer M."/>
        </authorList>
    </citation>
    <scope>NUCLEOTIDE SEQUENCE</scope>
    <source>
        <strain evidence="4">B-35</strain>
    </source>
</reference>
<dbReference type="InterPro" id="IPR001976">
    <property type="entry name" value="Ribosomal_eS24"/>
</dbReference>
<protein>
    <recommendedName>
        <fullName evidence="3">Small ribosomal subunit protein eS24</fullName>
    </recommendedName>
</protein>
<proteinExistence type="inferred from homology"/>
<sequence length="117" mass="13401">MIYLVDIQITEVKENSILHRKEISFEIAHLGAGSPNRIEVRDKLAAMQTAKTELTFIKTMQPVFGMPHVHGLALIYDNEDVASKLEPNYSKIRNLPKGERDAAWKEIKSKKKKKKKN</sequence>
<organism evidence="4 5">
    <name type="scientific">Candidatus Lokiarchaeum ossiferum</name>
    <dbReference type="NCBI Taxonomy" id="2951803"/>
    <lineage>
        <taxon>Archaea</taxon>
        <taxon>Promethearchaeati</taxon>
        <taxon>Promethearchaeota</taxon>
        <taxon>Promethearchaeia</taxon>
        <taxon>Promethearchaeales</taxon>
        <taxon>Promethearchaeaceae</taxon>
        <taxon>Candidatus Lokiarchaeum</taxon>
    </lineage>
</organism>
<keyword evidence="2 3" id="KW-0687">Ribonucleoprotein</keyword>
<name>A0ABY6HNE0_9ARCH</name>
<dbReference type="Pfam" id="PF01282">
    <property type="entry name" value="Ribosomal_S24e"/>
    <property type="match status" value="1"/>
</dbReference>
<evidence type="ECO:0000313" key="5">
    <source>
        <dbReference type="Proteomes" id="UP001208689"/>
    </source>
</evidence>
<dbReference type="InterPro" id="IPR053709">
    <property type="entry name" value="eRP_eS24_sf"/>
</dbReference>
<dbReference type="PANTHER" id="PTHR10496">
    <property type="entry name" value="40S RIBOSOMAL PROTEIN S24"/>
    <property type="match status" value="1"/>
</dbReference>
<evidence type="ECO:0000256" key="1">
    <source>
        <dbReference type="ARBA" id="ARBA00022980"/>
    </source>
</evidence>
<dbReference type="Proteomes" id="UP001208689">
    <property type="component" value="Chromosome"/>
</dbReference>
<gene>
    <name evidence="3" type="primary">rps24e</name>
    <name evidence="4" type="ORF">NEF87_001302</name>
</gene>
<dbReference type="HAMAP" id="MF_00545">
    <property type="entry name" value="Ribosomal_eS24"/>
    <property type="match status" value="1"/>
</dbReference>
<evidence type="ECO:0000256" key="3">
    <source>
        <dbReference type="HAMAP-Rule" id="MF_00545"/>
    </source>
</evidence>
<comment type="similarity">
    <text evidence="3">Belongs to the eukaryotic ribosomal protein eS24 family.</text>
</comment>
<evidence type="ECO:0000256" key="2">
    <source>
        <dbReference type="ARBA" id="ARBA00023274"/>
    </source>
</evidence>
<keyword evidence="1 3" id="KW-0689">Ribosomal protein</keyword>
<evidence type="ECO:0000313" key="4">
    <source>
        <dbReference type="EMBL" id="UYP45017.1"/>
    </source>
</evidence>
<dbReference type="SUPFAM" id="SSF54189">
    <property type="entry name" value="Ribosomal proteins S24e, L23 and L15e"/>
    <property type="match status" value="1"/>
</dbReference>
<dbReference type="InterPro" id="IPR012678">
    <property type="entry name" value="Ribosomal_uL23/eL15/eS24_sf"/>
</dbReference>
<dbReference type="EMBL" id="CP104013">
    <property type="protein sequence ID" value="UYP45017.1"/>
    <property type="molecule type" value="Genomic_DNA"/>
</dbReference>
<dbReference type="Gene3D" id="3.30.70.3370">
    <property type="match status" value="1"/>
</dbReference>
<accession>A0ABY6HNE0</accession>